<evidence type="ECO:0000313" key="12">
    <source>
        <dbReference type="EMBL" id="KWT83382.1"/>
    </source>
</evidence>
<dbReference type="InterPro" id="IPR036888">
    <property type="entry name" value="DNA_integrity_DisA_N_sf"/>
</dbReference>
<evidence type="ECO:0000256" key="2">
    <source>
        <dbReference type="ARBA" id="ARBA00022475"/>
    </source>
</evidence>
<evidence type="ECO:0000256" key="8">
    <source>
        <dbReference type="ARBA" id="ARBA00022989"/>
    </source>
</evidence>
<evidence type="ECO:0000256" key="9">
    <source>
        <dbReference type="ARBA" id="ARBA00023136"/>
    </source>
</evidence>
<evidence type="ECO:0000256" key="3">
    <source>
        <dbReference type="ARBA" id="ARBA00022679"/>
    </source>
</evidence>
<evidence type="ECO:0000256" key="4">
    <source>
        <dbReference type="ARBA" id="ARBA00022692"/>
    </source>
</evidence>
<accession>A0ABR5SEL0</accession>
<keyword evidence="3 10" id="KW-0808">Transferase</keyword>
<dbReference type="Proteomes" id="UP000060487">
    <property type="component" value="Unassembled WGS sequence"/>
</dbReference>
<comment type="catalytic activity">
    <reaction evidence="1 10">
        <text>2 ATP = 3',3'-c-di-AMP + 2 diphosphate</text>
        <dbReference type="Rhea" id="RHEA:35655"/>
        <dbReference type="ChEBI" id="CHEBI:30616"/>
        <dbReference type="ChEBI" id="CHEBI:33019"/>
        <dbReference type="ChEBI" id="CHEBI:71500"/>
        <dbReference type="EC" id="2.7.7.85"/>
    </reaction>
</comment>
<evidence type="ECO:0000256" key="10">
    <source>
        <dbReference type="HAMAP-Rule" id="MF_01499"/>
    </source>
</evidence>
<evidence type="ECO:0000259" key="11">
    <source>
        <dbReference type="PROSITE" id="PS51794"/>
    </source>
</evidence>
<dbReference type="Pfam" id="PF02457">
    <property type="entry name" value="DAC"/>
    <property type="match status" value="1"/>
</dbReference>
<name>A0ABR5SEL0_9BACT</name>
<proteinExistence type="inferred from homology"/>
<dbReference type="SUPFAM" id="SSF143597">
    <property type="entry name" value="YojJ-like"/>
    <property type="match status" value="1"/>
</dbReference>
<comment type="subunit">
    <text evidence="10">Probably a homodimer.</text>
</comment>
<comment type="similarity">
    <text evidence="10">Belongs to the adenylate cyclase family. DacA/CdaA subfamily.</text>
</comment>
<dbReference type="NCBIfam" id="TIGR00159">
    <property type="entry name" value="diadenylate cyclase CdaA"/>
    <property type="match status" value="1"/>
</dbReference>
<dbReference type="RefSeq" id="WP_085052860.1">
    <property type="nucleotide sequence ID" value="NZ_LNQR01000079.1"/>
</dbReference>
<evidence type="ECO:0000256" key="1">
    <source>
        <dbReference type="ARBA" id="ARBA00000877"/>
    </source>
</evidence>
<feature type="transmembrane region" description="Helical" evidence="10">
    <location>
        <begin position="61"/>
        <end position="78"/>
    </location>
</feature>
<keyword evidence="7 10" id="KW-0067">ATP-binding</keyword>
<comment type="function">
    <text evidence="10">Catalyzes the condensation of 2 ATP molecules into cyclic di-AMP (c-di-AMP), a second messenger used to regulate differing processes in different bacteria.</text>
</comment>
<dbReference type="PANTHER" id="PTHR34185">
    <property type="entry name" value="DIADENYLATE CYCLASE"/>
    <property type="match status" value="1"/>
</dbReference>
<keyword evidence="8 10" id="KW-1133">Transmembrane helix</keyword>
<dbReference type="HAMAP" id="MF_01499">
    <property type="entry name" value="DacA"/>
    <property type="match status" value="1"/>
</dbReference>
<dbReference type="InterPro" id="IPR045585">
    <property type="entry name" value="CdaA_N"/>
</dbReference>
<dbReference type="PANTHER" id="PTHR34185:SF1">
    <property type="entry name" value="DIADENYLATE CYCLASE"/>
    <property type="match status" value="1"/>
</dbReference>
<dbReference type="Gene3D" id="3.40.1700.10">
    <property type="entry name" value="DNA integrity scanning protein, DisA, N-terminal domain"/>
    <property type="match status" value="1"/>
</dbReference>
<evidence type="ECO:0000256" key="7">
    <source>
        <dbReference type="ARBA" id="ARBA00022840"/>
    </source>
</evidence>
<protein>
    <recommendedName>
        <fullName evidence="10">Diadenylate cyclase</fullName>
        <shortName evidence="10">DAC</shortName>
        <ecNumber evidence="10">2.7.7.85</ecNumber>
    </recommendedName>
    <alternativeName>
        <fullName evidence="10">Cyclic-di-AMP synthase</fullName>
        <shortName evidence="10">c-di-AMP synthase</shortName>
    </alternativeName>
</protein>
<comment type="caution">
    <text evidence="10">Lacks conserved residue(s) required for the propagation of feature annotation.</text>
</comment>
<dbReference type="Pfam" id="PF19293">
    <property type="entry name" value="CdaA_N"/>
    <property type="match status" value="1"/>
</dbReference>
<feature type="transmembrane region" description="Helical" evidence="10">
    <location>
        <begin position="35"/>
        <end position="54"/>
    </location>
</feature>
<reference evidence="12 13" key="1">
    <citation type="submission" date="2015-11" db="EMBL/GenBank/DDBJ databases">
        <authorList>
            <person name="Lin W."/>
        </authorList>
    </citation>
    <scope>NUCLEOTIDE SEQUENCE [LARGE SCALE GENOMIC DNA]</scope>
    <source>
        <strain evidence="12 13">HCH-1</strain>
    </source>
</reference>
<dbReference type="InterPro" id="IPR034701">
    <property type="entry name" value="CdaA"/>
</dbReference>
<evidence type="ECO:0000313" key="13">
    <source>
        <dbReference type="Proteomes" id="UP000060487"/>
    </source>
</evidence>
<dbReference type="InterPro" id="IPR014046">
    <property type="entry name" value="C-di-AMP_synthase"/>
</dbReference>
<keyword evidence="9 10" id="KW-0472">Membrane</keyword>
<keyword evidence="6 10" id="KW-0547">Nucleotide-binding</keyword>
<keyword evidence="5 10" id="KW-0548">Nucleotidyltransferase</keyword>
<feature type="transmembrane region" description="Helical" evidence="10">
    <location>
        <begin position="12"/>
        <end position="29"/>
    </location>
</feature>
<dbReference type="InterPro" id="IPR003390">
    <property type="entry name" value="DNA_integrity_scan_DisA_N"/>
</dbReference>
<dbReference type="InterPro" id="IPR050338">
    <property type="entry name" value="DisA"/>
</dbReference>
<keyword evidence="4 10" id="KW-0812">Transmembrane</keyword>
<keyword evidence="2 10" id="KW-1003">Cell membrane</keyword>
<dbReference type="PIRSF" id="PIRSF004793">
    <property type="entry name" value="UCP004793"/>
    <property type="match status" value="1"/>
</dbReference>
<dbReference type="EMBL" id="LNQR01000079">
    <property type="protein sequence ID" value="KWT83382.1"/>
    <property type="molecule type" value="Genomic_DNA"/>
</dbReference>
<organism evidence="12 13">
    <name type="scientific">Candidatus Magnetominusculus xianensis</name>
    <dbReference type="NCBI Taxonomy" id="1748249"/>
    <lineage>
        <taxon>Bacteria</taxon>
        <taxon>Pseudomonadati</taxon>
        <taxon>Nitrospirota</taxon>
        <taxon>Nitrospiria</taxon>
        <taxon>Nitrospirales</taxon>
        <taxon>Nitrospiraceae</taxon>
        <taxon>Candidatus Magnetominusculus</taxon>
    </lineage>
</organism>
<comment type="caution">
    <text evidence="12">The sequence shown here is derived from an EMBL/GenBank/DDBJ whole genome shotgun (WGS) entry which is preliminary data.</text>
</comment>
<evidence type="ECO:0000256" key="6">
    <source>
        <dbReference type="ARBA" id="ARBA00022741"/>
    </source>
</evidence>
<dbReference type="PROSITE" id="PS51794">
    <property type="entry name" value="DAC"/>
    <property type="match status" value="1"/>
</dbReference>
<gene>
    <name evidence="10" type="primary">dacA</name>
    <name evidence="12" type="ORF">ASN18_2257</name>
</gene>
<keyword evidence="13" id="KW-1185">Reference proteome</keyword>
<evidence type="ECO:0000256" key="5">
    <source>
        <dbReference type="ARBA" id="ARBA00022695"/>
    </source>
</evidence>
<dbReference type="EC" id="2.7.7.85" evidence="10"/>
<feature type="domain" description="DAC" evidence="11">
    <location>
        <begin position="79"/>
        <end position="235"/>
    </location>
</feature>
<sequence length="254" mass="28360">MDIIEQIRWQDILDILLVWLVLYRVLLLIRGTRAVEMLIGIGVLLVMSLIAGYLKIYTIDWLIQSFWAYIVIAVIVLFQPEIRRALAQMGKSSFFRPTSAEELKSLDEIVKAAASLSARKIGALIILERDTSLKDYIEIGTYLDARVTRELLLSIFHPTSPIHDGAVVISGNKIVAAGCFLPITFRPDIDKLLGTRHRAALAVTEETDAVVVIVSEETGSMSTAIAGEIEKKTDMAHLRNLLTDMFADHGKKRK</sequence>